<dbReference type="PANTHER" id="PTHR37425">
    <property type="match status" value="1"/>
</dbReference>
<comment type="pathway">
    <text evidence="2">Cell wall biogenesis; cell wall polysaccharide biosynthesis.</text>
</comment>
<evidence type="ECO:0000256" key="7">
    <source>
        <dbReference type="ARBA" id="ARBA00022833"/>
    </source>
</evidence>
<dbReference type="PANTHER" id="PTHR37425:SF1">
    <property type="entry name" value="OUTER MEMBRANE PROTEIN"/>
    <property type="match status" value="1"/>
</dbReference>
<evidence type="ECO:0000256" key="10">
    <source>
        <dbReference type="ARBA" id="ARBA00093448"/>
    </source>
</evidence>
<keyword evidence="13" id="KW-1185">Reference proteome</keyword>
<organism evidence="12 13">
    <name type="scientific">Hydromonas duriensis</name>
    <dbReference type="NCBI Taxonomy" id="1527608"/>
    <lineage>
        <taxon>Bacteria</taxon>
        <taxon>Pseudomonadati</taxon>
        <taxon>Pseudomonadota</taxon>
        <taxon>Betaproteobacteria</taxon>
        <taxon>Burkholderiales</taxon>
        <taxon>Burkholderiaceae</taxon>
        <taxon>Hydromonas</taxon>
    </lineage>
</organism>
<keyword evidence="9" id="KW-0961">Cell wall biogenesis/degradation</keyword>
<evidence type="ECO:0000256" key="4">
    <source>
        <dbReference type="ARBA" id="ARBA00022723"/>
    </source>
</evidence>
<evidence type="ECO:0000313" key="13">
    <source>
        <dbReference type="Proteomes" id="UP000294480"/>
    </source>
</evidence>
<evidence type="ECO:0000256" key="2">
    <source>
        <dbReference type="ARBA" id="ARBA00004776"/>
    </source>
</evidence>
<dbReference type="PROSITE" id="PS51257">
    <property type="entry name" value="PROKAR_LIPOPROTEIN"/>
    <property type="match status" value="1"/>
</dbReference>
<gene>
    <name evidence="12" type="ORF">DFR44_13017</name>
</gene>
<reference evidence="12 13" key="1">
    <citation type="submission" date="2019-03" db="EMBL/GenBank/DDBJ databases">
        <title>Genomic Encyclopedia of Type Strains, Phase IV (KMG-IV): sequencing the most valuable type-strain genomes for metagenomic binning, comparative biology and taxonomic classification.</title>
        <authorList>
            <person name="Goeker M."/>
        </authorList>
    </citation>
    <scope>NUCLEOTIDE SEQUENCE [LARGE SCALE GENOMIC DNA]</scope>
    <source>
        <strain evidence="12 13">DSM 102852</strain>
    </source>
</reference>
<evidence type="ECO:0000256" key="6">
    <source>
        <dbReference type="ARBA" id="ARBA00022801"/>
    </source>
</evidence>
<evidence type="ECO:0000256" key="3">
    <source>
        <dbReference type="ARBA" id="ARBA00022670"/>
    </source>
</evidence>
<dbReference type="InterPro" id="IPR009045">
    <property type="entry name" value="Zn_M74/Hedgehog-like"/>
</dbReference>
<dbReference type="SUPFAM" id="SSF55166">
    <property type="entry name" value="Hedgehog/DD-peptidase"/>
    <property type="match status" value="1"/>
</dbReference>
<comment type="similarity">
    <text evidence="10">Belongs to the peptidase M15 family.</text>
</comment>
<dbReference type="GO" id="GO:0046872">
    <property type="term" value="F:metal ion binding"/>
    <property type="evidence" value="ECO:0007669"/>
    <property type="project" value="UniProtKB-KW"/>
</dbReference>
<accession>A0A4R6Y6W3</accession>
<dbReference type="GO" id="GO:0006508">
    <property type="term" value="P:proteolysis"/>
    <property type="evidence" value="ECO:0007669"/>
    <property type="project" value="UniProtKB-KW"/>
</dbReference>
<evidence type="ECO:0000313" key="12">
    <source>
        <dbReference type="EMBL" id="TDR28948.1"/>
    </source>
</evidence>
<evidence type="ECO:0000256" key="1">
    <source>
        <dbReference type="ARBA" id="ARBA00001947"/>
    </source>
</evidence>
<evidence type="ECO:0000256" key="9">
    <source>
        <dbReference type="ARBA" id="ARBA00023316"/>
    </source>
</evidence>
<keyword evidence="6" id="KW-0378">Hydrolase</keyword>
<proteinExistence type="inferred from homology"/>
<dbReference type="GO" id="GO:0071555">
    <property type="term" value="P:cell wall organization"/>
    <property type="evidence" value="ECO:0007669"/>
    <property type="project" value="UniProtKB-KW"/>
</dbReference>
<protein>
    <recommendedName>
        <fullName evidence="11">Murein endopeptidase K</fullName>
    </recommendedName>
</protein>
<evidence type="ECO:0000256" key="11">
    <source>
        <dbReference type="ARBA" id="ARBA00093666"/>
    </source>
</evidence>
<keyword evidence="7" id="KW-0862">Zinc</keyword>
<name>A0A4R6Y6W3_9BURK</name>
<keyword evidence="8" id="KW-0482">Metalloprotease</keyword>
<dbReference type="InterPro" id="IPR010275">
    <property type="entry name" value="MepK"/>
</dbReference>
<keyword evidence="4" id="KW-0479">Metal-binding</keyword>
<sequence>MNRREFLIGAGTMAVGACGLLLPDVAAARTDDFWTKDRVLDIRRSQTGERARIQFFKDGNYISGAYQQLCYMLRDVADRNAMVSMDIGLFNLIWGAQEWARMAGIPDPYYTANSGYRTPAHNAATEGAARNSLHIKGQAGDGKLRGLDPNRFGAMLTYYKVGGVGIYDGFVHADTGRVRYWRGA</sequence>
<dbReference type="EMBL" id="SNZE01000030">
    <property type="protein sequence ID" value="TDR28948.1"/>
    <property type="molecule type" value="Genomic_DNA"/>
</dbReference>
<dbReference type="AlphaFoldDB" id="A0A4R6Y6W3"/>
<dbReference type="RefSeq" id="WP_211336934.1">
    <property type="nucleotide sequence ID" value="NZ_SNZE01000030.1"/>
</dbReference>
<comment type="caution">
    <text evidence="12">The sequence shown here is derived from an EMBL/GenBank/DDBJ whole genome shotgun (WGS) entry which is preliminary data.</text>
</comment>
<dbReference type="Proteomes" id="UP000294480">
    <property type="component" value="Unassembled WGS sequence"/>
</dbReference>
<comment type="cofactor">
    <cofactor evidence="1">
        <name>Zn(2+)</name>
        <dbReference type="ChEBI" id="CHEBI:29105"/>
    </cofactor>
</comment>
<dbReference type="Pfam" id="PF05951">
    <property type="entry name" value="Peptidase_M15_2"/>
    <property type="match status" value="1"/>
</dbReference>
<dbReference type="GO" id="GO:0008237">
    <property type="term" value="F:metallopeptidase activity"/>
    <property type="evidence" value="ECO:0007669"/>
    <property type="project" value="UniProtKB-KW"/>
</dbReference>
<keyword evidence="3" id="KW-0645">Protease</keyword>
<evidence type="ECO:0000256" key="8">
    <source>
        <dbReference type="ARBA" id="ARBA00023049"/>
    </source>
</evidence>
<dbReference type="Gene3D" id="3.30.1380.10">
    <property type="match status" value="1"/>
</dbReference>
<keyword evidence="5" id="KW-0732">Signal</keyword>
<evidence type="ECO:0000256" key="5">
    <source>
        <dbReference type="ARBA" id="ARBA00022729"/>
    </source>
</evidence>